<dbReference type="FunFam" id="1.10.390.30:FF:000001">
    <property type="entry name" value="TRPM8 channel-associated factor 1"/>
    <property type="match status" value="1"/>
</dbReference>
<dbReference type="PROSITE" id="PS51723">
    <property type="entry name" value="PEPTIDASE_M60"/>
    <property type="match status" value="1"/>
</dbReference>
<dbReference type="InterPro" id="IPR051244">
    <property type="entry name" value="TCAF"/>
</dbReference>
<dbReference type="GO" id="GO:0005886">
    <property type="term" value="C:plasma membrane"/>
    <property type="evidence" value="ECO:0007669"/>
    <property type="project" value="TreeGrafter"/>
</dbReference>
<dbReference type="PANTHER" id="PTHR15730">
    <property type="entry name" value="EXPERIMENTAL AUTOIMMUNE PROSTATITIS ANTIGEN 2-RELATED"/>
    <property type="match status" value="1"/>
</dbReference>
<dbReference type="Pfam" id="PF13402">
    <property type="entry name" value="Peptidase_M60"/>
    <property type="match status" value="2"/>
</dbReference>
<dbReference type="InterPro" id="IPR042279">
    <property type="entry name" value="Pep_M60_3"/>
</dbReference>
<accession>A0A0P7UZD6</accession>
<dbReference type="SMART" id="SM01276">
    <property type="entry name" value="M60-like"/>
    <property type="match status" value="1"/>
</dbReference>
<protein>
    <submittedName>
        <fullName evidence="3">Protein FAM115C-like</fullName>
    </submittedName>
</protein>
<dbReference type="InterPro" id="IPR029062">
    <property type="entry name" value="Class_I_gatase-like"/>
</dbReference>
<dbReference type="SUPFAM" id="SSF52317">
    <property type="entry name" value="Class I glutamine amidotransferase-like"/>
    <property type="match status" value="1"/>
</dbReference>
<dbReference type="InterPro" id="IPR035423">
    <property type="entry name" value="M60-like_N"/>
</dbReference>
<sequence>MAHETYMEDPHFGQFLQNAIKWLKPKQDDCIGVCKLPHLAEHLCKTGFKIKSLAEYDGSVGVFCCDAYSDHQTAKLVEFVKGGGGLLIGGQAWHWSCSHKEDVLQSFPGNKITGVAGIFFTSMYAEKGSFSVLQKAPLPSIFVRNTKNIREDLKVLLDGMTQFDLRSSSVPSALLVHGPLAFPIAQDESGQVFLAAAHYGGGRVVVIPHEGYLTEPALQRFILNALDWLGAGQKGEVFVKPDIENISFHNMLSSCNVACRVSALGAGASVYCCSSYNDDQAEEIHCFVAEGGGLLMAGHAWWWSYSNPGQNPLTCYPGNRILNRFGIGILTSTVEQKLYKAPGVEKAFGYPHFRKEVSEFINKMKMHKPLAQIRIPISALARNFAIFLEMWAHHSSSYSSVIQQLINAVNKSGVLQVSPKCPVKSEEGKVLLQFADVLYKLKPREMARVISVLSEPLQTIPFAHVSVDATNKDAEAWRSTGLYVCPGKQVTVCVPSDATGKNLKVQIGCHTDNLSELDELKRAPVVTRCFPINAERVEVSNLWGGLLYIIVPAGCKLGVMDIVVEEAARAPYFKLGVTSVSEWQSTGRHHPGPWAELEADSIIVTVPSKDVRHLDDPTPLLTLWNHIMKAVAKLAGCPSPFLRPERIELIQVDYMKSEGIWGPIHELGHNQQKEMWEFPPHTGEATCNLWSVYIHETVLHIPREKAHGDLKPEMREERIKAYINGGAKLENWSVWTCLETYLQLQEGFGWKPFIQLFTEYKSIPHRVMTKEEKMNLWAEKFSQEVKMNLIPFFKTWGWPIEDKLAMKLSFLPTWDKNPMMKYI</sequence>
<proteinExistence type="inferred from homology"/>
<name>A0A0P7UZD6_SCLFO</name>
<reference evidence="3 4" key="1">
    <citation type="submission" date="2015-08" db="EMBL/GenBank/DDBJ databases">
        <title>The genome of the Asian arowana (Scleropages formosus).</title>
        <authorList>
            <person name="Tan M.H."/>
            <person name="Gan H.M."/>
            <person name="Croft L.J."/>
            <person name="Austin C.M."/>
        </authorList>
    </citation>
    <scope>NUCLEOTIDE SEQUENCE [LARGE SCALE GENOMIC DNA]</scope>
    <source>
        <strain evidence="3">Aro1</strain>
    </source>
</reference>
<dbReference type="Gene3D" id="1.10.390.30">
    <property type="entry name" value="Peptidase M60, enhancin-like domain 3"/>
    <property type="match status" value="1"/>
</dbReference>
<evidence type="ECO:0000313" key="4">
    <source>
        <dbReference type="Proteomes" id="UP000034805"/>
    </source>
</evidence>
<gene>
    <name evidence="3" type="ORF">Z043_105173</name>
</gene>
<dbReference type="GO" id="GO:0090314">
    <property type="term" value="P:positive regulation of protein targeting to membrane"/>
    <property type="evidence" value="ECO:0007669"/>
    <property type="project" value="TreeGrafter"/>
</dbReference>
<evidence type="ECO:0000256" key="1">
    <source>
        <dbReference type="ARBA" id="ARBA00009770"/>
    </source>
</evidence>
<dbReference type="InterPro" id="IPR031161">
    <property type="entry name" value="Peptidase_M60_dom"/>
</dbReference>
<evidence type="ECO:0000259" key="2">
    <source>
        <dbReference type="PROSITE" id="PS51723"/>
    </source>
</evidence>
<dbReference type="Proteomes" id="UP000034805">
    <property type="component" value="Unassembled WGS sequence"/>
</dbReference>
<dbReference type="PANTHER" id="PTHR15730:SF5">
    <property type="entry name" value="SI:CH211-210B2.2-RELATED"/>
    <property type="match status" value="1"/>
</dbReference>
<dbReference type="Pfam" id="PF17291">
    <property type="entry name" value="M60-like_N"/>
    <property type="match status" value="1"/>
</dbReference>
<feature type="domain" description="Peptidase M60" evidence="2">
    <location>
        <begin position="475"/>
        <end position="749"/>
    </location>
</feature>
<comment type="similarity">
    <text evidence="1">Belongs to the TCAF family.</text>
</comment>
<dbReference type="Gene3D" id="2.60.120.1250">
    <property type="entry name" value="Peptidase M60, enhancin-like domain 1"/>
    <property type="match status" value="1"/>
</dbReference>
<evidence type="ECO:0000313" key="3">
    <source>
        <dbReference type="EMBL" id="KPP75574.1"/>
    </source>
</evidence>
<comment type="caution">
    <text evidence="3">The sequence shown here is derived from an EMBL/GenBank/DDBJ whole genome shotgun (WGS) entry which is preliminary data.</text>
</comment>
<organism evidence="3 4">
    <name type="scientific">Scleropages formosus</name>
    <name type="common">Asian bonytongue</name>
    <name type="synonym">Osteoglossum formosum</name>
    <dbReference type="NCBI Taxonomy" id="113540"/>
    <lineage>
        <taxon>Eukaryota</taxon>
        <taxon>Metazoa</taxon>
        <taxon>Chordata</taxon>
        <taxon>Craniata</taxon>
        <taxon>Vertebrata</taxon>
        <taxon>Euteleostomi</taxon>
        <taxon>Actinopterygii</taxon>
        <taxon>Neopterygii</taxon>
        <taxon>Teleostei</taxon>
        <taxon>Osteoglossocephala</taxon>
        <taxon>Osteoglossomorpha</taxon>
        <taxon>Osteoglossiformes</taxon>
        <taxon>Osteoglossidae</taxon>
        <taxon>Scleropages</taxon>
    </lineage>
</organism>
<dbReference type="GO" id="GO:0044325">
    <property type="term" value="F:transmembrane transporter binding"/>
    <property type="evidence" value="ECO:0007669"/>
    <property type="project" value="TreeGrafter"/>
</dbReference>
<dbReference type="EMBL" id="JARO02001409">
    <property type="protein sequence ID" value="KPP75574.1"/>
    <property type="molecule type" value="Genomic_DNA"/>
</dbReference>
<dbReference type="AlphaFoldDB" id="A0A0P7UZD6"/>
<dbReference type="Gene3D" id="3.40.390.80">
    <property type="entry name" value="Peptidase M60, enhancin-like domain 2"/>
    <property type="match status" value="1"/>
</dbReference>